<reference evidence="1" key="1">
    <citation type="submission" date="2018-05" db="EMBL/GenBank/DDBJ databases">
        <title>Draft genome of Mucuna pruriens seed.</title>
        <authorList>
            <person name="Nnadi N.E."/>
            <person name="Vos R."/>
            <person name="Hasami M.H."/>
            <person name="Devisetty U.K."/>
            <person name="Aguiy J.C."/>
        </authorList>
    </citation>
    <scope>NUCLEOTIDE SEQUENCE [LARGE SCALE GENOMIC DNA]</scope>
    <source>
        <strain evidence="1">JCA_2017</strain>
    </source>
</reference>
<evidence type="ECO:0000313" key="2">
    <source>
        <dbReference type="Proteomes" id="UP000257109"/>
    </source>
</evidence>
<protein>
    <recommendedName>
        <fullName evidence="3">RNase H type-1 domain-containing protein</fullName>
    </recommendedName>
</protein>
<organism evidence="1 2">
    <name type="scientific">Mucuna pruriens</name>
    <name type="common">Velvet bean</name>
    <name type="synonym">Dolichos pruriens</name>
    <dbReference type="NCBI Taxonomy" id="157652"/>
    <lineage>
        <taxon>Eukaryota</taxon>
        <taxon>Viridiplantae</taxon>
        <taxon>Streptophyta</taxon>
        <taxon>Embryophyta</taxon>
        <taxon>Tracheophyta</taxon>
        <taxon>Spermatophyta</taxon>
        <taxon>Magnoliopsida</taxon>
        <taxon>eudicotyledons</taxon>
        <taxon>Gunneridae</taxon>
        <taxon>Pentapetalae</taxon>
        <taxon>rosids</taxon>
        <taxon>fabids</taxon>
        <taxon>Fabales</taxon>
        <taxon>Fabaceae</taxon>
        <taxon>Papilionoideae</taxon>
        <taxon>50 kb inversion clade</taxon>
        <taxon>NPAAA clade</taxon>
        <taxon>indigoferoid/millettioid clade</taxon>
        <taxon>Phaseoleae</taxon>
        <taxon>Mucuna</taxon>
    </lineage>
</organism>
<evidence type="ECO:0000313" key="1">
    <source>
        <dbReference type="EMBL" id="RDX93590.1"/>
    </source>
</evidence>
<evidence type="ECO:0008006" key="3">
    <source>
        <dbReference type="Google" id="ProtNLM"/>
    </source>
</evidence>
<dbReference type="PANTHER" id="PTHR48475">
    <property type="entry name" value="RIBONUCLEASE H"/>
    <property type="match status" value="1"/>
</dbReference>
<dbReference type="AlphaFoldDB" id="A0A371GSU2"/>
<comment type="caution">
    <text evidence="1">The sequence shown here is derived from an EMBL/GenBank/DDBJ whole genome shotgun (WGS) entry which is preliminary data.</text>
</comment>
<dbReference type="OrthoDB" id="1730596at2759"/>
<sequence>MVEWSVQLFEFDISFERKSHLKAQALTDFIIELSLVRHWGSRRREWFLSVDGASNQSGSGVGVILEGLDRVLVEQSLQFEFKANNNHARI</sequence>
<keyword evidence="2" id="KW-1185">Reference proteome</keyword>
<name>A0A371GSU2_MUCPR</name>
<dbReference type="Proteomes" id="UP000257109">
    <property type="component" value="Unassembled WGS sequence"/>
</dbReference>
<dbReference type="EMBL" id="QJKJ01004578">
    <property type="protein sequence ID" value="RDX93590.1"/>
    <property type="molecule type" value="Genomic_DNA"/>
</dbReference>
<gene>
    <name evidence="1" type="ORF">CR513_24121</name>
</gene>
<proteinExistence type="predicted"/>
<dbReference type="PANTHER" id="PTHR48475:SF2">
    <property type="entry name" value="RIBONUCLEASE H"/>
    <property type="match status" value="1"/>
</dbReference>
<feature type="non-terminal residue" evidence="1">
    <location>
        <position position="1"/>
    </location>
</feature>
<accession>A0A371GSU2</accession>